<keyword evidence="2" id="KW-1185">Reference proteome</keyword>
<gene>
    <name evidence="1" type="ORF">HNR65_000126</name>
</gene>
<dbReference type="RefSeq" id="WP_181549514.1">
    <property type="nucleotide sequence ID" value="NZ_JACDUS010000001.1"/>
</dbReference>
<evidence type="ECO:0000313" key="1">
    <source>
        <dbReference type="EMBL" id="MBA2879819.1"/>
    </source>
</evidence>
<dbReference type="AlphaFoldDB" id="A0A7W0C5Z9"/>
<sequence>MRTAGQYAVITGDFTGFSAMAARVRQSMPGLMDKAGRAFCRMMPGVMPYPISVYRGDSWQALFSDPCCALRAAVFIRAYIRAFGDHPDFDTRMAIGIGEVDYVPEKQVTAGDGTAFRRSGKMLEKMGAPKAGDLRYAFDNAPFEAVIDALVRATGALMATWRPLQARAVIGRLEGLKVAEIAARWPGPVSPQAVSRHLKKARWNAISHAIVVFEQTHK</sequence>
<dbReference type="SUPFAM" id="SSF55073">
    <property type="entry name" value="Nucleotide cyclase"/>
    <property type="match status" value="1"/>
</dbReference>
<evidence type="ECO:0000313" key="2">
    <source>
        <dbReference type="Proteomes" id="UP000525298"/>
    </source>
</evidence>
<organism evidence="1 2">
    <name type="scientific">Desulfosalsimonas propionicica</name>
    <dbReference type="NCBI Taxonomy" id="332175"/>
    <lineage>
        <taxon>Bacteria</taxon>
        <taxon>Pseudomonadati</taxon>
        <taxon>Thermodesulfobacteriota</taxon>
        <taxon>Desulfobacteria</taxon>
        <taxon>Desulfobacterales</taxon>
        <taxon>Desulfosalsimonadaceae</taxon>
        <taxon>Desulfosalsimonas</taxon>
    </lineage>
</organism>
<comment type="caution">
    <text evidence="1">The sequence shown here is derived from an EMBL/GenBank/DDBJ whole genome shotgun (WGS) entry which is preliminary data.</text>
</comment>
<name>A0A7W0C5Z9_9BACT</name>
<reference evidence="1 2" key="1">
    <citation type="submission" date="2020-07" db="EMBL/GenBank/DDBJ databases">
        <title>Genomic Encyclopedia of Type Strains, Phase IV (KMG-IV): sequencing the most valuable type-strain genomes for metagenomic binning, comparative biology and taxonomic classification.</title>
        <authorList>
            <person name="Goeker M."/>
        </authorList>
    </citation>
    <scope>NUCLEOTIDE SEQUENCE [LARGE SCALE GENOMIC DNA]</scope>
    <source>
        <strain evidence="1 2">DSM 17721</strain>
    </source>
</reference>
<dbReference type="InterPro" id="IPR029787">
    <property type="entry name" value="Nucleotide_cyclase"/>
</dbReference>
<proteinExistence type="predicted"/>
<dbReference type="Proteomes" id="UP000525298">
    <property type="component" value="Unassembled WGS sequence"/>
</dbReference>
<evidence type="ECO:0008006" key="3">
    <source>
        <dbReference type="Google" id="ProtNLM"/>
    </source>
</evidence>
<dbReference type="EMBL" id="JACDUS010000001">
    <property type="protein sequence ID" value="MBA2879819.1"/>
    <property type="molecule type" value="Genomic_DNA"/>
</dbReference>
<accession>A0A7W0C5Z9</accession>
<protein>
    <recommendedName>
        <fullName evidence="3">SatD family protein</fullName>
    </recommendedName>
</protein>